<feature type="region of interest" description="Disordered" evidence="2">
    <location>
        <begin position="245"/>
        <end position="308"/>
    </location>
</feature>
<evidence type="ECO:0000313" key="4">
    <source>
        <dbReference type="Proteomes" id="UP000002748"/>
    </source>
</evidence>
<evidence type="ECO:0000256" key="2">
    <source>
        <dbReference type="SAM" id="MobiDB-lite"/>
    </source>
</evidence>
<dbReference type="KEGG" id="tasa:A1Q1_01605"/>
<feature type="compositionally biased region" description="Polar residues" evidence="2">
    <location>
        <begin position="258"/>
        <end position="273"/>
    </location>
</feature>
<dbReference type="EMBL" id="ALBS01000174">
    <property type="protein sequence ID" value="EJT49305.1"/>
    <property type="molecule type" value="Genomic_DNA"/>
</dbReference>
<evidence type="ECO:0008006" key="5">
    <source>
        <dbReference type="Google" id="ProtNLM"/>
    </source>
</evidence>
<reference evidence="3 4" key="1">
    <citation type="journal article" date="2012" name="Eukaryot. Cell">
        <title>Draft genome sequence of CBS 2479, the standard type strain of Trichosporon asahii.</title>
        <authorList>
            <person name="Yang R.Y."/>
            <person name="Li H.T."/>
            <person name="Zhu H."/>
            <person name="Zhou G.P."/>
            <person name="Wang M."/>
            <person name="Wang L."/>
        </authorList>
    </citation>
    <scope>NUCLEOTIDE SEQUENCE [LARGE SCALE GENOMIC DNA]</scope>
    <source>
        <strain evidence="4">ATCC 90039 / CBS 2479 / JCM 2466 / KCTC 7840 / NCYC 2677 / UAMH 7654</strain>
    </source>
</reference>
<comment type="caution">
    <text evidence="3">The sequence shown here is derived from an EMBL/GenBank/DDBJ whole genome shotgun (WGS) entry which is preliminary data.</text>
</comment>
<proteinExistence type="predicted"/>
<feature type="region of interest" description="Disordered" evidence="2">
    <location>
        <begin position="1"/>
        <end position="29"/>
    </location>
</feature>
<dbReference type="AlphaFoldDB" id="J4UDQ8"/>
<keyword evidence="1" id="KW-0175">Coiled coil</keyword>
<protein>
    <recommendedName>
        <fullName evidence="5">Transcriptional regulatory protein RXT2 N-terminal domain-containing protein</fullName>
    </recommendedName>
</protein>
<sequence>MTADRQMQAGSRFGPGAGNRMREPRPPAVQAELDRLPSMDQPAWYDPPSPASSSSSMAYDEVYSDHVTNSGNKLDLNSRWLRKGKMCAWGPSFDDTMRIGRSRKRLQMCLDQLLPNSAAEIGVEPPQNIIDVEERRQESKKRKTEEKEYLLPHLTSPSPPMSTVDLAPMLALPRSYVDIVTNPAMRHSLGDDSMERGLQKTAADLLDGEKGLMQAVGRLREVLRLRERDAPEGLFLDVHKIKEKQEKERQAAKPVANGTATANGQPNGESNAPNGHSAEGGENAEGAANDEPKYLTPSDPNFVPPLPRVSDTDNLWRVTQELLQAQPSPTLTYTITPEGAAGQSNEVPPKLTPVQRLFTSPTGITLNAIPHPNNPGYHSFNPGHPLYPSHIKYNIDVANQQSAVDDALERIMELLADCNEYKERLEEARERVSDVARVRKTLWKVVKRRAGRELDRMEGKA</sequence>
<evidence type="ECO:0000256" key="1">
    <source>
        <dbReference type="SAM" id="Coils"/>
    </source>
</evidence>
<evidence type="ECO:0000313" key="3">
    <source>
        <dbReference type="EMBL" id="EJT49305.1"/>
    </source>
</evidence>
<organism evidence="3 4">
    <name type="scientific">Trichosporon asahii var. asahii (strain ATCC 90039 / CBS 2479 / JCM 2466 / KCTC 7840 / NBRC 103889/ NCYC 2677 / UAMH 7654)</name>
    <name type="common">Yeast</name>
    <dbReference type="NCBI Taxonomy" id="1186058"/>
    <lineage>
        <taxon>Eukaryota</taxon>
        <taxon>Fungi</taxon>
        <taxon>Dikarya</taxon>
        <taxon>Basidiomycota</taxon>
        <taxon>Agaricomycotina</taxon>
        <taxon>Tremellomycetes</taxon>
        <taxon>Trichosporonales</taxon>
        <taxon>Trichosporonaceae</taxon>
        <taxon>Trichosporon</taxon>
    </lineage>
</organism>
<feature type="compositionally biased region" description="Low complexity" evidence="2">
    <location>
        <begin position="274"/>
        <end position="289"/>
    </location>
</feature>
<dbReference type="OrthoDB" id="3353673at2759"/>
<accession>J4UDQ8</accession>
<dbReference type="VEuPathDB" id="FungiDB:A1Q1_01605"/>
<feature type="compositionally biased region" description="Basic and acidic residues" evidence="2">
    <location>
        <begin position="135"/>
        <end position="150"/>
    </location>
</feature>
<dbReference type="RefSeq" id="XP_014180119.1">
    <property type="nucleotide sequence ID" value="XM_014324644.1"/>
</dbReference>
<dbReference type="Proteomes" id="UP000002748">
    <property type="component" value="Unassembled WGS sequence"/>
</dbReference>
<dbReference type="HOGENOM" id="CLU_593377_0_0_1"/>
<dbReference type="GeneID" id="25985119"/>
<name>J4UDQ8_TRIAS</name>
<feature type="region of interest" description="Disordered" evidence="2">
    <location>
        <begin position="135"/>
        <end position="157"/>
    </location>
</feature>
<gene>
    <name evidence="3" type="ORF">A1Q1_01605</name>
</gene>
<feature type="coiled-coil region" evidence="1">
    <location>
        <begin position="397"/>
        <end position="438"/>
    </location>
</feature>